<organism evidence="2 3">
    <name type="scientific">Sphingomonas trueperi</name>
    <dbReference type="NCBI Taxonomy" id="53317"/>
    <lineage>
        <taxon>Bacteria</taxon>
        <taxon>Pseudomonadati</taxon>
        <taxon>Pseudomonadota</taxon>
        <taxon>Alphaproteobacteria</taxon>
        <taxon>Sphingomonadales</taxon>
        <taxon>Sphingomonadaceae</taxon>
        <taxon>Sphingomonas</taxon>
    </lineage>
</organism>
<keyword evidence="3" id="KW-1185">Reference proteome</keyword>
<protein>
    <recommendedName>
        <fullName evidence="4">DUF3325 domain-containing protein</fullName>
    </recommendedName>
</protein>
<keyword evidence="1" id="KW-0472">Membrane</keyword>
<dbReference type="AlphaFoldDB" id="A0A7X6BF23"/>
<evidence type="ECO:0008006" key="4">
    <source>
        <dbReference type="Google" id="ProtNLM"/>
    </source>
</evidence>
<reference evidence="2 3" key="1">
    <citation type="submission" date="2020-03" db="EMBL/GenBank/DDBJ databases">
        <title>Genomic Encyclopedia of Type Strains, Phase IV (KMG-IV): sequencing the most valuable type-strain genomes for metagenomic binning, comparative biology and taxonomic classification.</title>
        <authorList>
            <person name="Goeker M."/>
        </authorList>
    </citation>
    <scope>NUCLEOTIDE SEQUENCE [LARGE SCALE GENOMIC DNA]</scope>
    <source>
        <strain evidence="2 3">DSM 7225</strain>
    </source>
</reference>
<dbReference type="RefSeq" id="WP_164521730.1">
    <property type="nucleotide sequence ID" value="NZ_BAAADY010000024.1"/>
</dbReference>
<name>A0A7X6BF23_9SPHN</name>
<accession>A0A7X6BF23</accession>
<gene>
    <name evidence="2" type="ORF">GGR89_003870</name>
</gene>
<keyword evidence="1" id="KW-1133">Transmembrane helix</keyword>
<keyword evidence="1" id="KW-0812">Transmembrane</keyword>
<proteinExistence type="predicted"/>
<dbReference type="EMBL" id="JAATJB010000016">
    <property type="protein sequence ID" value="NJB99526.1"/>
    <property type="molecule type" value="Genomic_DNA"/>
</dbReference>
<comment type="caution">
    <text evidence="2">The sequence shown here is derived from an EMBL/GenBank/DDBJ whole genome shotgun (WGS) entry which is preliminary data.</text>
</comment>
<sequence length="108" mass="11235">MPVDVVALSYAGLAALAFSTRKHALSAPWSAPFWRMRWRRAAILLLVLAWTRASTRYGVALGTVAMLGIASVMGILLVLALSKSSRAALALGAACIAAGIALSIVPNS</sequence>
<feature type="transmembrane region" description="Helical" evidence="1">
    <location>
        <begin position="87"/>
        <end position="105"/>
    </location>
</feature>
<dbReference type="Pfam" id="PF11804">
    <property type="entry name" value="DUF3325"/>
    <property type="match status" value="1"/>
</dbReference>
<dbReference type="Proteomes" id="UP000531251">
    <property type="component" value="Unassembled WGS sequence"/>
</dbReference>
<evidence type="ECO:0000313" key="2">
    <source>
        <dbReference type="EMBL" id="NJB99526.1"/>
    </source>
</evidence>
<dbReference type="InterPro" id="IPR021762">
    <property type="entry name" value="DUF3325"/>
</dbReference>
<evidence type="ECO:0000256" key="1">
    <source>
        <dbReference type="SAM" id="Phobius"/>
    </source>
</evidence>
<evidence type="ECO:0000313" key="3">
    <source>
        <dbReference type="Proteomes" id="UP000531251"/>
    </source>
</evidence>
<feature type="transmembrane region" description="Helical" evidence="1">
    <location>
        <begin position="57"/>
        <end position="80"/>
    </location>
</feature>